<comment type="function">
    <text evidence="7">Catalyzes the oxidation of glucose 6-phosphate to 6-phosphogluconolactone.</text>
</comment>
<feature type="binding site" evidence="7">
    <location>
        <position position="337"/>
    </location>
    <ligand>
        <name>substrate</name>
    </ligand>
</feature>
<accession>A0A1A9RF17</accession>
<dbReference type="NCBIfam" id="TIGR00871">
    <property type="entry name" value="zwf"/>
    <property type="match status" value="1"/>
</dbReference>
<feature type="domain" description="Glucose-6-phosphate dehydrogenase NAD-binding" evidence="8">
    <location>
        <begin position="8"/>
        <end position="184"/>
    </location>
</feature>
<dbReference type="UniPathway" id="UPA00115">
    <property type="reaction ID" value="UER00408"/>
</dbReference>
<dbReference type="Gene3D" id="3.40.50.720">
    <property type="entry name" value="NAD(P)-binding Rossmann-like Domain"/>
    <property type="match status" value="1"/>
</dbReference>
<comment type="pathway">
    <text evidence="1 7">Carbohydrate degradation; pentose phosphate pathway; D-ribulose 5-phosphate from D-glucose 6-phosphate (oxidative stage): step 1/3.</text>
</comment>
<dbReference type="GO" id="GO:0004345">
    <property type="term" value="F:glucose-6-phosphate dehydrogenase activity"/>
    <property type="evidence" value="ECO:0007669"/>
    <property type="project" value="UniProtKB-UniRule"/>
</dbReference>
<comment type="caution">
    <text evidence="10">The sequence shown here is derived from an EMBL/GenBank/DDBJ whole genome shotgun (WGS) entry which is preliminary data.</text>
</comment>
<feature type="binding site" evidence="7">
    <location>
        <position position="145"/>
    </location>
    <ligand>
        <name>NADP(+)</name>
        <dbReference type="ChEBI" id="CHEBI:58349"/>
    </ligand>
</feature>
<gene>
    <name evidence="7" type="primary">zwf</name>
    <name evidence="10" type="ORF">A7P85_05235</name>
</gene>
<feature type="active site" description="Proton acceptor" evidence="7">
    <location>
        <position position="237"/>
    </location>
</feature>
<feature type="binding site" evidence="7">
    <location>
        <position position="45"/>
    </location>
    <ligand>
        <name>NADP(+)</name>
        <dbReference type="ChEBI" id="CHEBI:58349"/>
    </ligand>
</feature>
<evidence type="ECO:0000256" key="6">
    <source>
        <dbReference type="ARBA" id="ARBA00023277"/>
    </source>
</evidence>
<dbReference type="Pfam" id="PF00479">
    <property type="entry name" value="G6PD_N"/>
    <property type="match status" value="1"/>
</dbReference>
<keyword evidence="3 7" id="KW-0313">Glucose metabolism</keyword>
<dbReference type="SUPFAM" id="SSF51735">
    <property type="entry name" value="NAD(P)-binding Rossmann-fold domains"/>
    <property type="match status" value="1"/>
</dbReference>
<feature type="binding site" evidence="7">
    <location>
        <position position="213"/>
    </location>
    <ligand>
        <name>substrate</name>
    </ligand>
</feature>
<dbReference type="GO" id="GO:0009051">
    <property type="term" value="P:pentose-phosphate shunt, oxidative branch"/>
    <property type="evidence" value="ECO:0007669"/>
    <property type="project" value="TreeGrafter"/>
</dbReference>
<dbReference type="EC" id="1.1.1.49" evidence="7"/>
<protein>
    <recommendedName>
        <fullName evidence="7">Glucose-6-phosphate 1-dehydrogenase</fullName>
        <shortName evidence="7">G6PD</shortName>
        <ecNumber evidence="7">1.1.1.49</ecNumber>
    </recommendedName>
</protein>
<comment type="catalytic activity">
    <reaction evidence="7">
        <text>D-glucose 6-phosphate + NADP(+) = 6-phospho-D-glucono-1,5-lactone + NADPH + H(+)</text>
        <dbReference type="Rhea" id="RHEA:15841"/>
        <dbReference type="ChEBI" id="CHEBI:15378"/>
        <dbReference type="ChEBI" id="CHEBI:57783"/>
        <dbReference type="ChEBI" id="CHEBI:57955"/>
        <dbReference type="ChEBI" id="CHEBI:58349"/>
        <dbReference type="ChEBI" id="CHEBI:61548"/>
        <dbReference type="EC" id="1.1.1.49"/>
    </reaction>
</comment>
<dbReference type="InterPro" id="IPR019796">
    <property type="entry name" value="G6P_DH_AS"/>
</dbReference>
<evidence type="ECO:0000256" key="7">
    <source>
        <dbReference type="HAMAP-Rule" id="MF_00966"/>
    </source>
</evidence>
<feature type="binding site" evidence="7">
    <location>
        <position position="175"/>
    </location>
    <ligand>
        <name>substrate</name>
    </ligand>
</feature>
<evidence type="ECO:0000256" key="3">
    <source>
        <dbReference type="ARBA" id="ARBA00022526"/>
    </source>
</evidence>
<feature type="binding site" evidence="7">
    <location>
        <position position="232"/>
    </location>
    <ligand>
        <name>substrate</name>
    </ligand>
</feature>
<keyword evidence="5 7" id="KW-0560">Oxidoreductase</keyword>
<organism evidence="10 11">
    <name type="scientific">Eikenella corrodens</name>
    <dbReference type="NCBI Taxonomy" id="539"/>
    <lineage>
        <taxon>Bacteria</taxon>
        <taxon>Pseudomonadati</taxon>
        <taxon>Pseudomonadota</taxon>
        <taxon>Betaproteobacteria</taxon>
        <taxon>Neisseriales</taxon>
        <taxon>Neisseriaceae</taxon>
        <taxon>Eikenella</taxon>
    </lineage>
</organism>
<name>A0A1A9RF17_EIKCO</name>
<sequence>MPTPFDIVFFGGTGDLVMRKLLPALYQAHAAGTLHPGGRIIGLGRRDLGREGYLKKVEESARPHIPNLEAETWHTFCQRINYLPVDAENAEQFHHLAALLGTETGQNSRALVIYLSTAPHYFMPICRHLAAAGLNRPATRIVLEKPLGHDLASAQSINIAVAAFFREEQIYRIDHYLGKEPVQNLLALRFANRLFEPLWCAAQIRAVEITIAEELGVEKRGEFYDQTGALRDMLQNHLLQLLCFTAMEPPLSLGDSDVRNAKLNVLRALKPFNAYSVRADVVRGQYTAGQIRGENVCGYREEANVAPQSRTETFIALRAEIDNPRWRGVPFLLRSGKRMAGRLAEIVLHFWPEAHPVFGCGGSPNRISVRLQPQESVKLFLQMKAPGTSLCVHEAALDLDLLKIFPERRADAYERLLLDAIDGKLALFMRSDELEAAWRWLQPVLDDWAARQPEPQPYPAGSHAPEAAIEMAAACGVDWRNR</sequence>
<dbReference type="HAMAP" id="MF_00966">
    <property type="entry name" value="G6PD"/>
    <property type="match status" value="1"/>
</dbReference>
<dbReference type="PANTHER" id="PTHR23429:SF0">
    <property type="entry name" value="GLUCOSE-6-PHOSPHATE 1-DEHYDROGENASE"/>
    <property type="match status" value="1"/>
</dbReference>
<dbReference type="InterPro" id="IPR001282">
    <property type="entry name" value="G6P_DH"/>
</dbReference>
<proteinExistence type="inferred from homology"/>
<dbReference type="AlphaFoldDB" id="A0A1A9RF17"/>
<dbReference type="Gene3D" id="3.30.360.10">
    <property type="entry name" value="Dihydrodipicolinate Reductase, domain 2"/>
    <property type="match status" value="1"/>
</dbReference>
<dbReference type="PRINTS" id="PR00079">
    <property type="entry name" value="G6PDHDRGNASE"/>
</dbReference>
<dbReference type="EMBL" id="LXSF01000004">
    <property type="protein sequence ID" value="OAM16847.1"/>
    <property type="molecule type" value="Genomic_DNA"/>
</dbReference>
<dbReference type="Pfam" id="PF02781">
    <property type="entry name" value="G6PD_C"/>
    <property type="match status" value="1"/>
</dbReference>
<evidence type="ECO:0000313" key="11">
    <source>
        <dbReference type="Proteomes" id="UP000078003"/>
    </source>
</evidence>
<keyword evidence="6 7" id="KW-0119">Carbohydrate metabolism</keyword>
<dbReference type="PANTHER" id="PTHR23429">
    <property type="entry name" value="GLUCOSE-6-PHOSPHATE 1-DEHYDROGENASE G6PD"/>
    <property type="match status" value="1"/>
</dbReference>
<comment type="similarity">
    <text evidence="2 7">Belongs to the glucose-6-phosphate dehydrogenase family.</text>
</comment>
<dbReference type="InterPro" id="IPR036291">
    <property type="entry name" value="NAD(P)-bd_dom_sf"/>
</dbReference>
<reference evidence="11" key="1">
    <citation type="submission" date="2016-05" db="EMBL/GenBank/DDBJ databases">
        <title>Draft genome of Corynebacterium afermentans subsp. afermentans LCDC 88199T.</title>
        <authorList>
            <person name="Bernier A.-M."/>
            <person name="Bernard K."/>
        </authorList>
    </citation>
    <scope>NUCLEOTIDE SEQUENCE [LARGE SCALE GENOMIC DNA]</scope>
    <source>
        <strain evidence="11">NML01-0328</strain>
    </source>
</reference>
<dbReference type="InterPro" id="IPR022674">
    <property type="entry name" value="G6P_DH_NAD-bd"/>
</dbReference>
<dbReference type="GO" id="GO:0005829">
    <property type="term" value="C:cytosol"/>
    <property type="evidence" value="ECO:0007669"/>
    <property type="project" value="TreeGrafter"/>
</dbReference>
<dbReference type="GO" id="GO:0050661">
    <property type="term" value="F:NADP binding"/>
    <property type="evidence" value="ECO:0007669"/>
    <property type="project" value="UniProtKB-UniRule"/>
</dbReference>
<feature type="domain" description="Glucose-6-phosphate dehydrogenase C-terminal" evidence="9">
    <location>
        <begin position="186"/>
        <end position="480"/>
    </location>
</feature>
<evidence type="ECO:0000256" key="2">
    <source>
        <dbReference type="ARBA" id="ARBA00009975"/>
    </source>
</evidence>
<dbReference type="SUPFAM" id="SSF55347">
    <property type="entry name" value="Glyceraldehyde-3-phosphate dehydrogenase-like, C-terminal domain"/>
    <property type="match status" value="1"/>
</dbReference>
<evidence type="ECO:0000256" key="4">
    <source>
        <dbReference type="ARBA" id="ARBA00022857"/>
    </source>
</evidence>
<dbReference type="RefSeq" id="WP_064104357.1">
    <property type="nucleotide sequence ID" value="NZ_LXSF01000004.1"/>
</dbReference>
<feature type="binding site" evidence="7">
    <location>
        <position position="179"/>
    </location>
    <ligand>
        <name>substrate</name>
    </ligand>
</feature>
<dbReference type="Proteomes" id="UP000078003">
    <property type="component" value="Unassembled WGS sequence"/>
</dbReference>
<evidence type="ECO:0000256" key="5">
    <source>
        <dbReference type="ARBA" id="ARBA00023002"/>
    </source>
</evidence>
<evidence type="ECO:0000259" key="9">
    <source>
        <dbReference type="Pfam" id="PF02781"/>
    </source>
</evidence>
<dbReference type="GO" id="GO:0006006">
    <property type="term" value="P:glucose metabolic process"/>
    <property type="evidence" value="ECO:0007669"/>
    <property type="project" value="UniProtKB-KW"/>
</dbReference>
<evidence type="ECO:0000256" key="1">
    <source>
        <dbReference type="ARBA" id="ARBA00004937"/>
    </source>
</evidence>
<evidence type="ECO:0000313" key="10">
    <source>
        <dbReference type="EMBL" id="OAM16847.1"/>
    </source>
</evidence>
<comment type="caution">
    <text evidence="7">Lacks conserved residue(s) required for the propagation of feature annotation.</text>
</comment>
<dbReference type="PROSITE" id="PS00069">
    <property type="entry name" value="G6P_DEHYDROGENASE"/>
    <property type="match status" value="1"/>
</dbReference>
<keyword evidence="4 7" id="KW-0521">NADP</keyword>
<dbReference type="InterPro" id="IPR022675">
    <property type="entry name" value="G6P_DH_C"/>
</dbReference>
<dbReference type="PIRSF" id="PIRSF000110">
    <property type="entry name" value="G6PD"/>
    <property type="match status" value="1"/>
</dbReference>
<evidence type="ECO:0000259" key="8">
    <source>
        <dbReference type="Pfam" id="PF00479"/>
    </source>
</evidence>